<keyword evidence="4" id="KW-1185">Reference proteome</keyword>
<dbReference type="AlphaFoldDB" id="A0AAD7UKN2"/>
<evidence type="ECO:0000259" key="2">
    <source>
        <dbReference type="PROSITE" id="PS51184"/>
    </source>
</evidence>
<dbReference type="SUPFAM" id="SSF51197">
    <property type="entry name" value="Clavaminate synthase-like"/>
    <property type="match status" value="1"/>
</dbReference>
<dbReference type="SMART" id="SM00558">
    <property type="entry name" value="JmjC"/>
    <property type="match status" value="1"/>
</dbReference>
<dbReference type="Gene3D" id="2.60.120.10">
    <property type="entry name" value="Jelly Rolls"/>
    <property type="match status" value="1"/>
</dbReference>
<dbReference type="InterPro" id="IPR014710">
    <property type="entry name" value="RmlC-like_jellyroll"/>
</dbReference>
<dbReference type="PANTHER" id="PTHR12461:SF105">
    <property type="entry name" value="HYPOXIA-INDUCIBLE FACTOR 1-ALPHA INHIBITOR"/>
    <property type="match status" value="1"/>
</dbReference>
<comment type="caution">
    <text evidence="3">The sequence shown here is derived from an EMBL/GenBank/DDBJ whole genome shotgun (WGS) entry which is preliminary data.</text>
</comment>
<dbReference type="InterPro" id="IPR041667">
    <property type="entry name" value="Cupin_8"/>
</dbReference>
<protein>
    <recommendedName>
        <fullName evidence="2">JmjC domain-containing protein</fullName>
    </recommendedName>
</protein>
<evidence type="ECO:0000313" key="4">
    <source>
        <dbReference type="Proteomes" id="UP001230188"/>
    </source>
</evidence>
<name>A0AAD7UKN2_9STRA</name>
<evidence type="ECO:0000256" key="1">
    <source>
        <dbReference type="SAM" id="MobiDB-lite"/>
    </source>
</evidence>
<accession>A0AAD7UKN2</accession>
<dbReference type="Pfam" id="PF13621">
    <property type="entry name" value="Cupin_8"/>
    <property type="match status" value="1"/>
</dbReference>
<reference evidence="3" key="1">
    <citation type="submission" date="2023-01" db="EMBL/GenBank/DDBJ databases">
        <title>Metagenome sequencing of chrysophaentin producing Chrysophaeum taylorii.</title>
        <authorList>
            <person name="Davison J."/>
            <person name="Bewley C."/>
        </authorList>
    </citation>
    <scope>NUCLEOTIDE SEQUENCE</scope>
    <source>
        <strain evidence="3">NIES-1699</strain>
    </source>
</reference>
<feature type="region of interest" description="Disordered" evidence="1">
    <location>
        <begin position="267"/>
        <end position="297"/>
    </location>
</feature>
<gene>
    <name evidence="3" type="ORF">CTAYLR_007148</name>
</gene>
<feature type="domain" description="JmjC" evidence="2">
    <location>
        <begin position="69"/>
        <end position="224"/>
    </location>
</feature>
<dbReference type="PANTHER" id="PTHR12461">
    <property type="entry name" value="HYPOXIA-INDUCIBLE FACTOR 1 ALPHA INHIBITOR-RELATED"/>
    <property type="match status" value="1"/>
</dbReference>
<dbReference type="Proteomes" id="UP001230188">
    <property type="component" value="Unassembled WGS sequence"/>
</dbReference>
<dbReference type="EMBL" id="JAQMWT010000099">
    <property type="protein sequence ID" value="KAJ8610587.1"/>
    <property type="molecule type" value="Genomic_DNA"/>
</dbReference>
<evidence type="ECO:0000313" key="3">
    <source>
        <dbReference type="EMBL" id="KAJ8610587.1"/>
    </source>
</evidence>
<dbReference type="InterPro" id="IPR003347">
    <property type="entry name" value="JmjC_dom"/>
</dbReference>
<dbReference type="PROSITE" id="PS51184">
    <property type="entry name" value="JMJC"/>
    <property type="match status" value="1"/>
</dbReference>
<proteinExistence type="predicted"/>
<organism evidence="3 4">
    <name type="scientific">Chrysophaeum taylorii</name>
    <dbReference type="NCBI Taxonomy" id="2483200"/>
    <lineage>
        <taxon>Eukaryota</taxon>
        <taxon>Sar</taxon>
        <taxon>Stramenopiles</taxon>
        <taxon>Ochrophyta</taxon>
        <taxon>Pelagophyceae</taxon>
        <taxon>Pelagomonadales</taxon>
        <taxon>Pelagomonadaceae</taxon>
        <taxon>Chrysophaeum</taxon>
    </lineage>
</organism>
<sequence length="358" mass="39601">MRRVISSRWFEPSVLRHEVGAFPLESLGASITAKRSRQPLFMYAETGRGRDVGAGRFDCEIVTVSPAELVAADQYYYYTAPIRGFSNWEELVSTRGAYCSIWVGSRGSTTQSHYDVADNVLVQSVGRKRVRVWSPGEHGPFHVFPDAHPRARKAQADVDTPTDRFPLRRRLGQPVLDVCLGPGDAVRIPAFWFHHCEALDFSVSFNVFAPSEAALAASSVLGSSVPLFEEDDWKKALSSELAKLLDRDVTGFLRDIDDSRFEPLRAAYERDDESGPPPTFSSKRPRSPPPGYNPKDEEARRSLALGRCLDNAGPAAAPGVQELVLAHLAELWGLAATQGDVLWIQRMLGDRRQATSSS</sequence>